<dbReference type="InterPro" id="IPR019368">
    <property type="entry name" value="Ribosomal_mS29"/>
</dbReference>
<evidence type="ECO:0000256" key="7">
    <source>
        <dbReference type="ARBA" id="ARBA00035140"/>
    </source>
</evidence>
<evidence type="ECO:0000313" key="8">
    <source>
        <dbReference type="EMBL" id="SZX60182.1"/>
    </source>
</evidence>
<accession>A0A383V5X2</accession>
<dbReference type="GO" id="GO:0005763">
    <property type="term" value="C:mitochondrial small ribosomal subunit"/>
    <property type="evidence" value="ECO:0007669"/>
    <property type="project" value="TreeGrafter"/>
</dbReference>
<keyword evidence="5" id="KW-0496">Mitochondrion</keyword>
<dbReference type="PANTHER" id="PTHR12810">
    <property type="entry name" value="MITOCHONDRIAL 28S RIBOSOMAL PROTEIN S29"/>
    <property type="match status" value="1"/>
</dbReference>
<keyword evidence="6" id="KW-0687">Ribonucleoprotein</keyword>
<dbReference type="EMBL" id="FNXT01000048">
    <property type="protein sequence ID" value="SZX60182.1"/>
    <property type="molecule type" value="Genomic_DNA"/>
</dbReference>
<reference evidence="8 9" key="1">
    <citation type="submission" date="2016-10" db="EMBL/GenBank/DDBJ databases">
        <authorList>
            <person name="Cai Z."/>
        </authorList>
    </citation>
    <scope>NUCLEOTIDE SEQUENCE [LARGE SCALE GENOMIC DNA]</scope>
</reference>
<dbReference type="GO" id="GO:0003735">
    <property type="term" value="F:structural constituent of ribosome"/>
    <property type="evidence" value="ECO:0007669"/>
    <property type="project" value="TreeGrafter"/>
</dbReference>
<organism evidence="8 9">
    <name type="scientific">Tetradesmus obliquus</name>
    <name type="common">Green alga</name>
    <name type="synonym">Acutodesmus obliquus</name>
    <dbReference type="NCBI Taxonomy" id="3088"/>
    <lineage>
        <taxon>Eukaryota</taxon>
        <taxon>Viridiplantae</taxon>
        <taxon>Chlorophyta</taxon>
        <taxon>core chlorophytes</taxon>
        <taxon>Chlorophyceae</taxon>
        <taxon>CS clade</taxon>
        <taxon>Sphaeropleales</taxon>
        <taxon>Scenedesmaceae</taxon>
        <taxon>Tetradesmus</taxon>
    </lineage>
</organism>
<sequence>MAAAGLWRAVASRSSSLGADLQALAAIQHAAGCSQLMQLSSSLSNPWQCRQLSTSSSSSSSSAAPASAAEVATSDSSLRLNLQAPADEQGLVSSLITKHSSKQLAAEHIGLYYDFNKALVPEAFRPFHQAFYSPRPAKLQRRGGCRSLQAEFDSTGSSSLMWRRSSQELAAAISSSSSEPPAIHLRGPAGAGKSIAVVQLVEWARNNGWLALYIPAAVELTRGGFFYKRDDGTYDTIISAQHILKSFADSHDKQLAGHRLQLPESLQLLQSPAAAAAVGGAAGGAAVSEGRDSLRDLVMTGLSTDDNARLAVDCCLLLVKELAALSASVPVLLAVDGYNALHWRSDYGRTISRSPRGKPAYQYRQELPVHKLNLARGFRLLQRDDLAQCRVLVADSASGAVPADLAVPNKAAAEYHMPRFSPVETAHALFYYHERGLVPAPPSQQQVAAMRALTNGSGEELRRWSVSITQTGMGLL</sequence>
<name>A0A383V5X2_TETOB</name>
<evidence type="ECO:0000256" key="1">
    <source>
        <dbReference type="ARBA" id="ARBA00004173"/>
    </source>
</evidence>
<gene>
    <name evidence="8" type="ORF">BQ4739_LOCUS760</name>
</gene>
<dbReference type="Pfam" id="PF10236">
    <property type="entry name" value="DAP3"/>
    <property type="match status" value="1"/>
</dbReference>
<evidence type="ECO:0000256" key="6">
    <source>
        <dbReference type="ARBA" id="ARBA00023274"/>
    </source>
</evidence>
<dbReference type="Proteomes" id="UP000256970">
    <property type="component" value="Unassembled WGS sequence"/>
</dbReference>
<evidence type="ECO:0000313" key="9">
    <source>
        <dbReference type="Proteomes" id="UP000256970"/>
    </source>
</evidence>
<keyword evidence="4" id="KW-0689">Ribosomal protein</keyword>
<evidence type="ECO:0000256" key="4">
    <source>
        <dbReference type="ARBA" id="ARBA00022980"/>
    </source>
</evidence>
<keyword evidence="3" id="KW-0809">Transit peptide</keyword>
<dbReference type="PANTHER" id="PTHR12810:SF0">
    <property type="entry name" value="SMALL RIBOSOMAL SUBUNIT PROTEIN MS29"/>
    <property type="match status" value="1"/>
</dbReference>
<comment type="subcellular location">
    <subcellularLocation>
        <location evidence="1">Mitochondrion</location>
    </subcellularLocation>
</comment>
<dbReference type="AlphaFoldDB" id="A0A383V5X2"/>
<dbReference type="STRING" id="3088.A0A383V5X2"/>
<evidence type="ECO:0000256" key="2">
    <source>
        <dbReference type="ARBA" id="ARBA00009863"/>
    </source>
</evidence>
<evidence type="ECO:0000256" key="3">
    <source>
        <dbReference type="ARBA" id="ARBA00022946"/>
    </source>
</evidence>
<evidence type="ECO:0000256" key="5">
    <source>
        <dbReference type="ARBA" id="ARBA00023128"/>
    </source>
</evidence>
<comment type="similarity">
    <text evidence="2">Belongs to the mitochondrion-specific ribosomal protein mS29 family.</text>
</comment>
<keyword evidence="9" id="KW-1185">Reference proteome</keyword>
<protein>
    <recommendedName>
        <fullName evidence="7">Small ribosomal subunit protein mS29</fullName>
    </recommendedName>
</protein>
<proteinExistence type="inferred from homology"/>